<evidence type="ECO:0000313" key="8">
    <source>
        <dbReference type="Proteomes" id="UP000243002"/>
    </source>
</evidence>
<evidence type="ECO:0000256" key="2">
    <source>
        <dbReference type="ARBA" id="ARBA00022481"/>
    </source>
</evidence>
<keyword evidence="2" id="KW-0488">Methylation</keyword>
<dbReference type="Proteomes" id="UP000243002">
    <property type="component" value="Unassembled WGS sequence"/>
</dbReference>
<evidence type="ECO:0000256" key="1">
    <source>
        <dbReference type="ARBA" id="ARBA00004167"/>
    </source>
</evidence>
<keyword evidence="3 6" id="KW-0812">Transmembrane</keyword>
<protein>
    <submittedName>
        <fullName evidence="7">Pilin</fullName>
    </submittedName>
</protein>
<dbReference type="RefSeq" id="WP_106502147.1">
    <property type="nucleotide sequence ID" value="NZ_PXXO01000003.1"/>
</dbReference>
<name>A0A2P7MZK2_9CYAN</name>
<dbReference type="GO" id="GO:0016020">
    <property type="term" value="C:membrane"/>
    <property type="evidence" value="ECO:0007669"/>
    <property type="project" value="UniProtKB-SubCell"/>
</dbReference>
<dbReference type="PROSITE" id="PS00409">
    <property type="entry name" value="PROKAR_NTER_METHYL"/>
    <property type="match status" value="1"/>
</dbReference>
<evidence type="ECO:0000256" key="4">
    <source>
        <dbReference type="ARBA" id="ARBA00022989"/>
    </source>
</evidence>
<dbReference type="SUPFAM" id="SSF54523">
    <property type="entry name" value="Pili subunits"/>
    <property type="match status" value="1"/>
</dbReference>
<accession>A0A2P7MZK2</accession>
<evidence type="ECO:0000256" key="3">
    <source>
        <dbReference type="ARBA" id="ARBA00022692"/>
    </source>
</evidence>
<gene>
    <name evidence="7" type="ORF">C7K55_04125</name>
</gene>
<proteinExistence type="predicted"/>
<keyword evidence="8" id="KW-1185">Reference proteome</keyword>
<dbReference type="InterPro" id="IPR012902">
    <property type="entry name" value="N_methyl_site"/>
</dbReference>
<dbReference type="Pfam" id="PF07963">
    <property type="entry name" value="N_methyl"/>
    <property type="match status" value="1"/>
</dbReference>
<comment type="subcellular location">
    <subcellularLocation>
        <location evidence="1">Membrane</location>
        <topology evidence="1">Single-pass membrane protein</topology>
    </subcellularLocation>
</comment>
<dbReference type="EMBL" id="PXXO01000003">
    <property type="protein sequence ID" value="PSJ06640.1"/>
    <property type="molecule type" value="Genomic_DNA"/>
</dbReference>
<feature type="transmembrane region" description="Helical" evidence="6">
    <location>
        <begin position="27"/>
        <end position="53"/>
    </location>
</feature>
<keyword evidence="4 6" id="KW-1133">Transmembrane helix</keyword>
<dbReference type="PANTHER" id="PTHR30093:SF44">
    <property type="entry name" value="TYPE II SECRETION SYSTEM CORE PROTEIN G"/>
    <property type="match status" value="1"/>
</dbReference>
<dbReference type="NCBIfam" id="TIGR02532">
    <property type="entry name" value="IV_pilin_GFxxxE"/>
    <property type="match status" value="1"/>
</dbReference>
<dbReference type="PANTHER" id="PTHR30093">
    <property type="entry name" value="GENERAL SECRETION PATHWAY PROTEIN G"/>
    <property type="match status" value="1"/>
</dbReference>
<dbReference type="InterPro" id="IPR045584">
    <property type="entry name" value="Pilin-like"/>
</dbReference>
<organism evidence="7 8">
    <name type="scientific">Cyanobium usitatum str. Tous</name>
    <dbReference type="NCBI Taxonomy" id="2116684"/>
    <lineage>
        <taxon>Bacteria</taxon>
        <taxon>Bacillati</taxon>
        <taxon>Cyanobacteriota</taxon>
        <taxon>Cyanophyceae</taxon>
        <taxon>Synechococcales</taxon>
        <taxon>Prochlorococcaceae</taxon>
        <taxon>Cyanobium</taxon>
    </lineage>
</organism>
<evidence type="ECO:0000256" key="5">
    <source>
        <dbReference type="ARBA" id="ARBA00023136"/>
    </source>
</evidence>
<reference evidence="7 8" key="1">
    <citation type="journal article" date="2018" name="Environ. Microbiol.">
        <title>Ecological and genomic features of two widespread freshwater picocyanobacteria.</title>
        <authorList>
            <person name="Cabello-Yeves P.J."/>
            <person name="Picazo A."/>
            <person name="Camacho A."/>
            <person name="Callieri C."/>
            <person name="Rosselli R."/>
            <person name="Roda-Garcia J.J."/>
            <person name="Coutinho F.H."/>
            <person name="Rodriguez-Valera F."/>
        </authorList>
    </citation>
    <scope>NUCLEOTIDE SEQUENCE [LARGE SCALE GENOMIC DNA]</scope>
    <source>
        <strain evidence="7 8">Tous</strain>
    </source>
</reference>
<dbReference type="Gene3D" id="3.30.700.10">
    <property type="entry name" value="Glycoprotein, Type 4 Pilin"/>
    <property type="match status" value="1"/>
</dbReference>
<evidence type="ECO:0000256" key="6">
    <source>
        <dbReference type="SAM" id="Phobius"/>
    </source>
</evidence>
<dbReference type="AlphaFoldDB" id="A0A2P7MZK2"/>
<keyword evidence="5 6" id="KW-0472">Membrane</keyword>
<sequence length="135" mass="13776">MASRLSSNHLLISALAKRQRSKNPLQAGFTLVELLIVVIIIGILSAIAIPAFLNQQDKARARASESSSMGAARACAALQVNAEHASYVSPPGVTGTCEPSGTAATFTTADTNLTTNAIATIATTGQVSLTTPAAP</sequence>
<comment type="caution">
    <text evidence="7">The sequence shown here is derived from an EMBL/GenBank/DDBJ whole genome shotgun (WGS) entry which is preliminary data.</text>
</comment>
<evidence type="ECO:0000313" key="7">
    <source>
        <dbReference type="EMBL" id="PSJ06640.1"/>
    </source>
</evidence>